<comment type="caution">
    <text evidence="1">The sequence shown here is derived from an EMBL/GenBank/DDBJ whole genome shotgun (WGS) entry which is preliminary data.</text>
</comment>
<accession>A0ABQ4WP29</accession>
<keyword evidence="2" id="KW-1185">Reference proteome</keyword>
<evidence type="ECO:0000313" key="1">
    <source>
        <dbReference type="EMBL" id="GJS54588.1"/>
    </source>
</evidence>
<dbReference type="Proteomes" id="UP001151760">
    <property type="component" value="Unassembled WGS sequence"/>
</dbReference>
<proteinExistence type="predicted"/>
<sequence length="366" mass="41419">MGDGVISTTPERENDKFIKSSVDDLVPIPRESEVTSVYVDLEFDFLMENVDVAGLPRHLVKQIFNHLIKNPSLTKGMSNEPLGDDSKPKSYDVTFSNPLFDFNDDSTLCYDNPLFDEEFKDIIVLGDEKIDLLLRDDLDTLSTGDREIDFNSSRDIEELERLLADDPVPVPKVFNEPLGNSDSMSRSFETSNLFEELIAEFGLDDSIPTETDDRYHDSEGDIIYFEQLLNEDTSSDVSPALLPTESSSLDLPLPDPKQICFREVERFDPFFSLTQSGGNTRVMETLSFGFHHMPSPHPAAYSPTEVMYCYYHPHLTTCDGFDLGTKSKISFDLEDLRACFQSSNHAVSDHLHVYILGILNPDHIYI</sequence>
<reference evidence="1" key="1">
    <citation type="journal article" date="2022" name="Int. J. Mol. Sci.">
        <title>Draft Genome of Tanacetum Coccineum: Genomic Comparison of Closely Related Tanacetum-Family Plants.</title>
        <authorList>
            <person name="Yamashiro T."/>
            <person name="Shiraishi A."/>
            <person name="Nakayama K."/>
            <person name="Satake H."/>
        </authorList>
    </citation>
    <scope>NUCLEOTIDE SEQUENCE</scope>
</reference>
<name>A0ABQ4WP29_9ASTR</name>
<organism evidence="1 2">
    <name type="scientific">Tanacetum coccineum</name>
    <dbReference type="NCBI Taxonomy" id="301880"/>
    <lineage>
        <taxon>Eukaryota</taxon>
        <taxon>Viridiplantae</taxon>
        <taxon>Streptophyta</taxon>
        <taxon>Embryophyta</taxon>
        <taxon>Tracheophyta</taxon>
        <taxon>Spermatophyta</taxon>
        <taxon>Magnoliopsida</taxon>
        <taxon>eudicotyledons</taxon>
        <taxon>Gunneridae</taxon>
        <taxon>Pentapetalae</taxon>
        <taxon>asterids</taxon>
        <taxon>campanulids</taxon>
        <taxon>Asterales</taxon>
        <taxon>Asteraceae</taxon>
        <taxon>Asteroideae</taxon>
        <taxon>Anthemideae</taxon>
        <taxon>Anthemidinae</taxon>
        <taxon>Tanacetum</taxon>
    </lineage>
</organism>
<reference evidence="1" key="2">
    <citation type="submission" date="2022-01" db="EMBL/GenBank/DDBJ databases">
        <authorList>
            <person name="Yamashiro T."/>
            <person name="Shiraishi A."/>
            <person name="Satake H."/>
            <person name="Nakayama K."/>
        </authorList>
    </citation>
    <scope>NUCLEOTIDE SEQUENCE</scope>
</reference>
<protein>
    <recommendedName>
        <fullName evidence="3">Reverse transcriptase domain-containing protein</fullName>
    </recommendedName>
</protein>
<evidence type="ECO:0008006" key="3">
    <source>
        <dbReference type="Google" id="ProtNLM"/>
    </source>
</evidence>
<gene>
    <name evidence="1" type="ORF">Tco_0627950</name>
</gene>
<dbReference type="EMBL" id="BQNB010008809">
    <property type="protein sequence ID" value="GJS54588.1"/>
    <property type="molecule type" value="Genomic_DNA"/>
</dbReference>
<evidence type="ECO:0000313" key="2">
    <source>
        <dbReference type="Proteomes" id="UP001151760"/>
    </source>
</evidence>